<sequence length="307" mass="33217">MEIPKVVERIEAGYRADARGDVVPFPRSRFDARGVFLAWQGAAIPSEDLLGYRSYAYNAEGYDRGEQVVALYGYSSMDVRAVFVGRLVGNLRTGAALAAALHLAEPGVQEVGFIGTGDQARNALACIASTLRPSRVIAWSPTVARREEFRAWADRVLGLRVELGQDAAEVVRSVPAIVLVTSAESTVVTSEMVAQPKLLLSISAYRRPEIDVRLLDSATRIWTDSVAQASGTGCLFEPDARRAKLRPLGEGILDGSAKDQTSTRIIINTGAAWEELMLAEMMYELAESRDAGVSVAMPKERPGAAVF</sequence>
<dbReference type="InterPro" id="IPR036291">
    <property type="entry name" value="NAD(P)-bd_dom_sf"/>
</dbReference>
<comment type="caution">
    <text evidence="1">The sequence shown here is derived from an EMBL/GenBank/DDBJ whole genome shotgun (WGS) entry which is preliminary data.</text>
</comment>
<dbReference type="GO" id="GO:0005737">
    <property type="term" value="C:cytoplasm"/>
    <property type="evidence" value="ECO:0007669"/>
    <property type="project" value="TreeGrafter"/>
</dbReference>
<dbReference type="PANTHER" id="PTHR13812:SF19">
    <property type="entry name" value="KETIMINE REDUCTASE MU-CRYSTALLIN"/>
    <property type="match status" value="1"/>
</dbReference>
<dbReference type="Gene3D" id="3.40.50.720">
    <property type="entry name" value="NAD(P)-binding Rossmann-like Domain"/>
    <property type="match status" value="1"/>
</dbReference>
<dbReference type="InterPro" id="IPR023401">
    <property type="entry name" value="ODC_N"/>
</dbReference>
<protein>
    <submittedName>
        <fullName evidence="1">Ornithine cyclodeaminase</fullName>
    </submittedName>
</protein>
<dbReference type="EMBL" id="AUZY01000230">
    <property type="protein sequence ID" value="EQD79249.1"/>
    <property type="molecule type" value="Genomic_DNA"/>
</dbReference>
<reference evidence="1" key="2">
    <citation type="journal article" date="2014" name="ISME J.">
        <title>Microbial stratification in low pH oxic and suboxic macroscopic growths along an acid mine drainage.</title>
        <authorList>
            <person name="Mendez-Garcia C."/>
            <person name="Mesa V."/>
            <person name="Sprenger R.R."/>
            <person name="Richter M."/>
            <person name="Diez M.S."/>
            <person name="Solano J."/>
            <person name="Bargiela R."/>
            <person name="Golyshina O.V."/>
            <person name="Manteca A."/>
            <person name="Ramos J.L."/>
            <person name="Gallego J.R."/>
            <person name="Llorente I."/>
            <person name="Martins Dos Santos V.A."/>
            <person name="Jensen O.N."/>
            <person name="Pelaez A.I."/>
            <person name="Sanchez J."/>
            <person name="Ferrer M."/>
        </authorList>
    </citation>
    <scope>NUCLEOTIDE SEQUENCE</scope>
</reference>
<proteinExistence type="predicted"/>
<dbReference type="AlphaFoldDB" id="T1DCS9"/>
<dbReference type="InterPro" id="IPR003462">
    <property type="entry name" value="ODC_Mu_crystall"/>
</dbReference>
<accession>T1DCS9</accession>
<reference evidence="1" key="1">
    <citation type="submission" date="2013-08" db="EMBL/GenBank/DDBJ databases">
        <authorList>
            <person name="Mendez C."/>
            <person name="Richter M."/>
            <person name="Ferrer M."/>
            <person name="Sanchez J."/>
        </authorList>
    </citation>
    <scope>NUCLEOTIDE SEQUENCE</scope>
</reference>
<evidence type="ECO:0000313" key="1">
    <source>
        <dbReference type="EMBL" id="EQD79249.1"/>
    </source>
</evidence>
<dbReference type="Gene3D" id="3.30.1780.10">
    <property type="entry name" value="ornithine cyclodeaminase, domain 1"/>
    <property type="match status" value="1"/>
</dbReference>
<dbReference type="PANTHER" id="PTHR13812">
    <property type="entry name" value="KETIMINE REDUCTASE MU-CRYSTALLIN"/>
    <property type="match status" value="1"/>
</dbReference>
<organism evidence="1">
    <name type="scientific">mine drainage metagenome</name>
    <dbReference type="NCBI Taxonomy" id="410659"/>
    <lineage>
        <taxon>unclassified sequences</taxon>
        <taxon>metagenomes</taxon>
        <taxon>ecological metagenomes</taxon>
    </lineage>
</organism>
<dbReference type="SUPFAM" id="SSF51735">
    <property type="entry name" value="NAD(P)-binding Rossmann-fold domains"/>
    <property type="match status" value="1"/>
</dbReference>
<dbReference type="Pfam" id="PF02423">
    <property type="entry name" value="OCD_Mu_crystall"/>
    <property type="match status" value="1"/>
</dbReference>
<gene>
    <name evidence="1" type="ORF">B1B_00302</name>
</gene>
<name>T1DCS9_9ZZZZ</name>